<dbReference type="KEGG" id="lant:TUM19329_07560"/>
<evidence type="ECO:0000313" key="2">
    <source>
        <dbReference type="EMBL" id="BCA94395.1"/>
    </source>
</evidence>
<sequence>MEDPFSDLLKSLKTIFHLEAKRNGKFTYPEVQRLKEASERYNPGSENTFIDLLNAIEEAIPRIEKWRWRISFNSIKSCMDNLARMHEMPTIDWNKVLSHPKISPTFQFNPLAQEPDLSTWLSAKTRKPFFQLEPSEIIQALIKNSNEDRFSQKLSAHLKKYPDFLFHLIIDSEKNFIKVCRSRLIFYLTDQQIAKSIIQHIAHFSPRSGQPFEQAEQLVNTLNDIMSNGRSVSTLLRNAEAKPILLNSTFFQIYQSERYTSRQTQPITSDSHQESELLKPHL</sequence>
<protein>
    <submittedName>
        <fullName evidence="2">Uncharacterized protein</fullName>
    </submittedName>
</protein>
<proteinExistence type="predicted"/>
<keyword evidence="3" id="KW-1185">Reference proteome</keyword>
<evidence type="ECO:0000313" key="3">
    <source>
        <dbReference type="Proteomes" id="UP000502894"/>
    </source>
</evidence>
<accession>A0A6F8T162</accession>
<gene>
    <name evidence="2" type="ORF">TUM19329_07560</name>
</gene>
<dbReference type="RefSeq" id="WP_173236307.1">
    <property type="nucleotide sequence ID" value="NZ_AP022839.1"/>
</dbReference>
<evidence type="ECO:0000256" key="1">
    <source>
        <dbReference type="SAM" id="MobiDB-lite"/>
    </source>
</evidence>
<dbReference type="Proteomes" id="UP000502894">
    <property type="component" value="Chromosome"/>
</dbReference>
<dbReference type="EMBL" id="AP022839">
    <property type="protein sequence ID" value="BCA94395.1"/>
    <property type="molecule type" value="Genomic_DNA"/>
</dbReference>
<feature type="compositionally biased region" description="Basic and acidic residues" evidence="1">
    <location>
        <begin position="271"/>
        <end position="282"/>
    </location>
</feature>
<name>A0A6F8T162_9GAMM</name>
<organism evidence="2 3">
    <name type="scientific">Legionella antarctica</name>
    <dbReference type="NCBI Taxonomy" id="2708020"/>
    <lineage>
        <taxon>Bacteria</taxon>
        <taxon>Pseudomonadati</taxon>
        <taxon>Pseudomonadota</taxon>
        <taxon>Gammaproteobacteria</taxon>
        <taxon>Legionellales</taxon>
        <taxon>Legionellaceae</taxon>
        <taxon>Legionella</taxon>
    </lineage>
</organism>
<dbReference type="AlphaFoldDB" id="A0A6F8T162"/>
<feature type="region of interest" description="Disordered" evidence="1">
    <location>
        <begin position="262"/>
        <end position="282"/>
    </location>
</feature>
<reference evidence="2" key="1">
    <citation type="journal article" date="2020" name="Microbiol. Resour. Announc.">
        <title>Complete Genome Sequence of Novel Psychrotolerant Legionella Strain TUM19329, Isolated from Antarctic Lake Sediment.</title>
        <authorList>
            <person name="Shimada S."/>
            <person name="Nakai R."/>
            <person name="Aoki K."/>
            <person name="Shimoeda N."/>
            <person name="Ohno G."/>
            <person name="Miyazaki Y."/>
            <person name="Kudoh S."/>
            <person name="Imura S."/>
            <person name="Watanabe K."/>
            <person name="Ishii Y."/>
            <person name="Tateda K."/>
        </authorList>
    </citation>
    <scope>NUCLEOTIDE SEQUENCE [LARGE SCALE GENOMIC DNA]</scope>
    <source>
        <strain evidence="2">TUM19329</strain>
    </source>
</reference>